<evidence type="ECO:0000256" key="1">
    <source>
        <dbReference type="SAM" id="MobiDB-lite"/>
    </source>
</evidence>
<reference evidence="2" key="1">
    <citation type="journal article" date="2021" name="J Fungi (Basel)">
        <title>Genomic and Metabolomic Analyses of the Marine Fungus Emericellopsis cladophorae: Insights into Saltwater Adaptability Mechanisms and Its Biosynthetic Potential.</title>
        <authorList>
            <person name="Goncalves M.F.M."/>
            <person name="Hilario S."/>
            <person name="Van de Peer Y."/>
            <person name="Esteves A.C."/>
            <person name="Alves A."/>
        </authorList>
    </citation>
    <scope>NUCLEOTIDE SEQUENCE</scope>
    <source>
        <strain evidence="2">MUM 19.33</strain>
    </source>
</reference>
<comment type="caution">
    <text evidence="2">The sequence shown here is derived from an EMBL/GenBank/DDBJ whole genome shotgun (WGS) entry which is preliminary data.</text>
</comment>
<dbReference type="Proteomes" id="UP001055219">
    <property type="component" value="Unassembled WGS sequence"/>
</dbReference>
<dbReference type="OrthoDB" id="5138733at2759"/>
<accession>A0A9P9XTY1</accession>
<sequence>MTSSPSTIAQIPTISKLRHELDFAMGDKPQYDCHDFIDDLRSFRRVFRTAAGTEGRDLHQWKSRDHHLGLSEMVDAYLDRDGKGVKFWPDDPSKRYFSSSLQYTKDKSIIQQNLKLLLFRLNLQQYRNAKYKRAKQPKSGAHATRPGEPSNIDEAIRISAIWPTEEDVKPANLASQPFTISASGAAANKPPTDSYALPSSRESSQPLAQHRFRVVEAEKAQTSSQTTPDAHRAPKEPPAVHFTYRFVISREHPEKNEEWTPQGGFRDITLVRLMREMPLGFDTDFSGFQFTLWGPAVRVSHRVLNGQDAEFDAMKQKFEGSIISCMMEAQSGKTIDFELEVQPITPELQAAPAPAVHGLAAPQW</sequence>
<feature type="region of interest" description="Disordered" evidence="1">
    <location>
        <begin position="130"/>
        <end position="152"/>
    </location>
</feature>
<protein>
    <submittedName>
        <fullName evidence="2">Uncharacterized protein</fullName>
    </submittedName>
</protein>
<dbReference type="GeneID" id="75827558"/>
<dbReference type="AlphaFoldDB" id="A0A9P9XTY1"/>
<gene>
    <name evidence="2" type="ORF">J7T54_001039</name>
</gene>
<evidence type="ECO:0000313" key="2">
    <source>
        <dbReference type="EMBL" id="KAI6777563.1"/>
    </source>
</evidence>
<keyword evidence="3" id="KW-1185">Reference proteome</keyword>
<feature type="region of interest" description="Disordered" evidence="1">
    <location>
        <begin position="182"/>
        <end position="207"/>
    </location>
</feature>
<name>A0A9P9XTY1_9HYPO</name>
<dbReference type="EMBL" id="JAGIXG020000192">
    <property type="protein sequence ID" value="KAI6777563.1"/>
    <property type="molecule type" value="Genomic_DNA"/>
</dbReference>
<feature type="region of interest" description="Disordered" evidence="1">
    <location>
        <begin position="217"/>
        <end position="236"/>
    </location>
</feature>
<evidence type="ECO:0000313" key="3">
    <source>
        <dbReference type="Proteomes" id="UP001055219"/>
    </source>
</evidence>
<proteinExistence type="predicted"/>
<reference evidence="2" key="2">
    <citation type="submission" date="2022-07" db="EMBL/GenBank/DDBJ databases">
        <authorList>
            <person name="Goncalves M.F.M."/>
            <person name="Hilario S."/>
            <person name="Van De Peer Y."/>
            <person name="Esteves A.C."/>
            <person name="Alves A."/>
        </authorList>
    </citation>
    <scope>NUCLEOTIDE SEQUENCE</scope>
    <source>
        <strain evidence="2">MUM 19.33</strain>
    </source>
</reference>
<organism evidence="2 3">
    <name type="scientific">Emericellopsis cladophorae</name>
    <dbReference type="NCBI Taxonomy" id="2686198"/>
    <lineage>
        <taxon>Eukaryota</taxon>
        <taxon>Fungi</taxon>
        <taxon>Dikarya</taxon>
        <taxon>Ascomycota</taxon>
        <taxon>Pezizomycotina</taxon>
        <taxon>Sordariomycetes</taxon>
        <taxon>Hypocreomycetidae</taxon>
        <taxon>Hypocreales</taxon>
        <taxon>Bionectriaceae</taxon>
        <taxon>Emericellopsis</taxon>
    </lineage>
</organism>
<dbReference type="RefSeq" id="XP_051358419.1">
    <property type="nucleotide sequence ID" value="XM_051510707.1"/>
</dbReference>